<dbReference type="EMBL" id="OBKZ01000022">
    <property type="protein sequence ID" value="SOB53158.1"/>
    <property type="molecule type" value="Genomic_DNA"/>
</dbReference>
<accession>A0AAX2H8Z5</accession>
<gene>
    <name evidence="1" type="ORF">PLUA15_290045</name>
</gene>
<comment type="caution">
    <text evidence="1">The sequence shown here is derived from an EMBL/GenBank/DDBJ whole genome shotgun (WGS) entry which is preliminary data.</text>
</comment>
<evidence type="ECO:0000313" key="2">
    <source>
        <dbReference type="Proteomes" id="UP000219564"/>
    </source>
</evidence>
<evidence type="ECO:0000313" key="1">
    <source>
        <dbReference type="EMBL" id="SOB53158.1"/>
    </source>
</evidence>
<sequence>MGFRIDQPFWRLIMVIFRINVGLFAKNAEAVRRRTGDATYTARKEITVNQLEPEYLHVDPSRAGGASACRSHYSCMRKRILHGVIRFVPATREFVAYQC</sequence>
<dbReference type="AlphaFoldDB" id="A0AAX2H8Z5"/>
<protein>
    <recommendedName>
        <fullName evidence="3">Secreted protein</fullName>
    </recommendedName>
</protein>
<name>A0AAX2H8Z5_9PSED</name>
<organism evidence="1 2">
    <name type="scientific">Pseudomonas lundensis</name>
    <dbReference type="NCBI Taxonomy" id="86185"/>
    <lineage>
        <taxon>Bacteria</taxon>
        <taxon>Pseudomonadati</taxon>
        <taxon>Pseudomonadota</taxon>
        <taxon>Gammaproteobacteria</taxon>
        <taxon>Pseudomonadales</taxon>
        <taxon>Pseudomonadaceae</taxon>
        <taxon>Pseudomonas</taxon>
    </lineage>
</organism>
<reference evidence="1 2" key="1">
    <citation type="submission" date="2017-08" db="EMBL/GenBank/DDBJ databases">
        <authorList>
            <person name="Chaillou S."/>
        </authorList>
    </citation>
    <scope>NUCLEOTIDE SEQUENCE [LARGE SCALE GENOMIC DNA]</scope>
    <source>
        <strain evidence="1 2">MFPA15A1205</strain>
    </source>
</reference>
<evidence type="ECO:0008006" key="3">
    <source>
        <dbReference type="Google" id="ProtNLM"/>
    </source>
</evidence>
<proteinExistence type="predicted"/>
<dbReference type="Proteomes" id="UP000219564">
    <property type="component" value="Unassembled WGS sequence"/>
</dbReference>